<proteinExistence type="predicted"/>
<organism evidence="2 3">
    <name type="scientific">Persicirhabdus sediminis</name>
    <dbReference type="NCBI Taxonomy" id="454144"/>
    <lineage>
        <taxon>Bacteria</taxon>
        <taxon>Pseudomonadati</taxon>
        <taxon>Verrucomicrobiota</taxon>
        <taxon>Verrucomicrobiia</taxon>
        <taxon>Verrucomicrobiales</taxon>
        <taxon>Verrucomicrobiaceae</taxon>
        <taxon>Persicirhabdus</taxon>
    </lineage>
</organism>
<feature type="transmembrane region" description="Helical" evidence="1">
    <location>
        <begin position="14"/>
        <end position="35"/>
    </location>
</feature>
<comment type="caution">
    <text evidence="2">The sequence shown here is derived from an EMBL/GenBank/DDBJ whole genome shotgun (WGS) entry which is preliminary data.</text>
</comment>
<evidence type="ECO:0000313" key="3">
    <source>
        <dbReference type="Proteomes" id="UP000624703"/>
    </source>
</evidence>
<name>A0A8J7MF99_9BACT</name>
<reference evidence="2" key="1">
    <citation type="submission" date="2021-01" db="EMBL/GenBank/DDBJ databases">
        <title>Modified the classification status of verrucomicrobia.</title>
        <authorList>
            <person name="Feng X."/>
        </authorList>
    </citation>
    <scope>NUCLEOTIDE SEQUENCE</scope>
    <source>
        <strain evidence="2">_KCTC 22039</strain>
    </source>
</reference>
<keyword evidence="1" id="KW-0472">Membrane</keyword>
<gene>
    <name evidence="2" type="ORF">JIN82_13705</name>
</gene>
<evidence type="ECO:0000313" key="2">
    <source>
        <dbReference type="EMBL" id="MBK1792212.1"/>
    </source>
</evidence>
<keyword evidence="1" id="KW-1133">Transmembrane helix</keyword>
<dbReference type="EMBL" id="JAENIM010000044">
    <property type="protein sequence ID" value="MBK1792212.1"/>
    <property type="molecule type" value="Genomic_DNA"/>
</dbReference>
<protein>
    <submittedName>
        <fullName evidence="2">Uncharacterized protein</fullName>
    </submittedName>
</protein>
<keyword evidence="1" id="KW-0812">Transmembrane</keyword>
<dbReference type="RefSeq" id="WP_200312227.1">
    <property type="nucleotide sequence ID" value="NZ_JAENIM010000044.1"/>
</dbReference>
<evidence type="ECO:0000256" key="1">
    <source>
        <dbReference type="SAM" id="Phobius"/>
    </source>
</evidence>
<accession>A0A8J7MF99</accession>
<dbReference type="Proteomes" id="UP000624703">
    <property type="component" value="Unassembled WGS sequence"/>
</dbReference>
<sequence>MSNIDLSPGKIKAVTVYIALILFFLIIVTPLTYLAEQYYLFQHHRLACKYSKTECILIPHRGIGEYRYHDIQAKFYGPVITTCLVRYASWGAIAVCVLLAAKKSGISPNVTMVDDDHFSINIGKPDNDLPDLTDDPNMKKFTFETEYDNDRDRHRW</sequence>
<dbReference type="AlphaFoldDB" id="A0A8J7MF99"/>
<keyword evidence="3" id="KW-1185">Reference proteome</keyword>